<dbReference type="GO" id="GO:0046872">
    <property type="term" value="F:metal ion binding"/>
    <property type="evidence" value="ECO:0007669"/>
    <property type="project" value="UniProtKB-KW"/>
</dbReference>
<comment type="similarity">
    <text evidence="1">Belongs to the DinB family.</text>
</comment>
<dbReference type="Proteomes" id="UP000316095">
    <property type="component" value="Unassembled WGS sequence"/>
</dbReference>
<dbReference type="SUPFAM" id="SSF109854">
    <property type="entry name" value="DinB/YfiT-like putative metalloenzymes"/>
    <property type="match status" value="1"/>
</dbReference>
<organism evidence="4 5">
    <name type="scientific">Rubinisphaera italica</name>
    <dbReference type="NCBI Taxonomy" id="2527969"/>
    <lineage>
        <taxon>Bacteria</taxon>
        <taxon>Pseudomonadati</taxon>
        <taxon>Planctomycetota</taxon>
        <taxon>Planctomycetia</taxon>
        <taxon>Planctomycetales</taxon>
        <taxon>Planctomycetaceae</taxon>
        <taxon>Rubinisphaera</taxon>
    </lineage>
</organism>
<accession>A0A5C5XBU3</accession>
<evidence type="ECO:0000256" key="1">
    <source>
        <dbReference type="ARBA" id="ARBA00008635"/>
    </source>
</evidence>
<feature type="binding site" evidence="3">
    <location>
        <position position="133"/>
    </location>
    <ligand>
        <name>a divalent metal cation</name>
        <dbReference type="ChEBI" id="CHEBI:60240"/>
    </ligand>
</feature>
<feature type="binding site" evidence="3">
    <location>
        <position position="137"/>
    </location>
    <ligand>
        <name>a divalent metal cation</name>
        <dbReference type="ChEBI" id="CHEBI:60240"/>
    </ligand>
</feature>
<dbReference type="InterPro" id="IPR034660">
    <property type="entry name" value="DinB/YfiT-like"/>
</dbReference>
<dbReference type="InterPro" id="IPR007837">
    <property type="entry name" value="DinB"/>
</dbReference>
<dbReference type="AlphaFoldDB" id="A0A5C5XBU3"/>
<evidence type="ECO:0000256" key="3">
    <source>
        <dbReference type="PIRSR" id="PIRSR607837-1"/>
    </source>
</evidence>
<sequence>MTIGQMLLPEFDQEMASTRKILELVPDDKLDWKIHEKSNTIGWLAHHLSDIPGWTMATIHQDEWDEGKAEKPEITHSREAYLKTFDKNVAEAREALENVDDQTMMKNWRFLYNGQEIFTLPKLAVIRTWVINHIIHHRGIMTVYYRVNNIPVPGMYGPSADDNMM</sequence>
<keyword evidence="2 3" id="KW-0479">Metal-binding</keyword>
<dbReference type="Gene3D" id="1.20.120.450">
    <property type="entry name" value="dinb family like domain"/>
    <property type="match status" value="1"/>
</dbReference>
<dbReference type="EMBL" id="SJPG01000001">
    <property type="protein sequence ID" value="TWT60109.1"/>
    <property type="molecule type" value="Genomic_DNA"/>
</dbReference>
<protein>
    <submittedName>
        <fullName evidence="4">DinB family protein</fullName>
    </submittedName>
</protein>
<name>A0A5C5XBU3_9PLAN</name>
<evidence type="ECO:0000313" key="4">
    <source>
        <dbReference type="EMBL" id="TWT60109.1"/>
    </source>
</evidence>
<evidence type="ECO:0000256" key="2">
    <source>
        <dbReference type="ARBA" id="ARBA00022723"/>
    </source>
</evidence>
<dbReference type="Pfam" id="PF05163">
    <property type="entry name" value="DinB"/>
    <property type="match status" value="1"/>
</dbReference>
<dbReference type="OrthoDB" id="119432at2"/>
<keyword evidence="5" id="KW-1185">Reference proteome</keyword>
<dbReference type="RefSeq" id="WP_146502263.1">
    <property type="nucleotide sequence ID" value="NZ_SJPG01000001.1"/>
</dbReference>
<gene>
    <name evidence="4" type="ORF">Pan54_08220</name>
</gene>
<comment type="caution">
    <text evidence="4">The sequence shown here is derived from an EMBL/GenBank/DDBJ whole genome shotgun (WGS) entry which is preliminary data.</text>
</comment>
<feature type="binding site" evidence="3">
    <location>
        <position position="47"/>
    </location>
    <ligand>
        <name>a divalent metal cation</name>
        <dbReference type="ChEBI" id="CHEBI:60240"/>
    </ligand>
</feature>
<proteinExistence type="inferred from homology"/>
<reference evidence="4 5" key="1">
    <citation type="submission" date="2019-02" db="EMBL/GenBank/DDBJ databases">
        <title>Deep-cultivation of Planctomycetes and their phenomic and genomic characterization uncovers novel biology.</title>
        <authorList>
            <person name="Wiegand S."/>
            <person name="Jogler M."/>
            <person name="Boedeker C."/>
            <person name="Pinto D."/>
            <person name="Vollmers J."/>
            <person name="Rivas-Marin E."/>
            <person name="Kohn T."/>
            <person name="Peeters S.H."/>
            <person name="Heuer A."/>
            <person name="Rast P."/>
            <person name="Oberbeckmann S."/>
            <person name="Bunk B."/>
            <person name="Jeske O."/>
            <person name="Meyerdierks A."/>
            <person name="Storesund J.E."/>
            <person name="Kallscheuer N."/>
            <person name="Luecker S."/>
            <person name="Lage O.M."/>
            <person name="Pohl T."/>
            <person name="Merkel B.J."/>
            <person name="Hornburger P."/>
            <person name="Mueller R.-W."/>
            <person name="Bruemmer F."/>
            <person name="Labrenz M."/>
            <person name="Spormann A.M."/>
            <person name="Op Den Camp H."/>
            <person name="Overmann J."/>
            <person name="Amann R."/>
            <person name="Jetten M.S.M."/>
            <person name="Mascher T."/>
            <person name="Medema M.H."/>
            <person name="Devos D.P."/>
            <person name="Kaster A.-K."/>
            <person name="Ovreas L."/>
            <person name="Rohde M."/>
            <person name="Galperin M.Y."/>
            <person name="Jogler C."/>
        </authorList>
    </citation>
    <scope>NUCLEOTIDE SEQUENCE [LARGE SCALE GENOMIC DNA]</scope>
    <source>
        <strain evidence="4 5">Pan54</strain>
    </source>
</reference>
<evidence type="ECO:0000313" key="5">
    <source>
        <dbReference type="Proteomes" id="UP000316095"/>
    </source>
</evidence>